<dbReference type="Proteomes" id="UP001140453">
    <property type="component" value="Unassembled WGS sequence"/>
</dbReference>
<evidence type="ECO:0000256" key="1">
    <source>
        <dbReference type="ARBA" id="ARBA00004370"/>
    </source>
</evidence>
<dbReference type="SUPFAM" id="SSF53448">
    <property type="entry name" value="Nucleotide-diphospho-sugar transferases"/>
    <property type="match status" value="1"/>
</dbReference>
<evidence type="ECO:0008006" key="11">
    <source>
        <dbReference type="Google" id="ProtNLM"/>
    </source>
</evidence>
<keyword evidence="6 8" id="KW-0472">Membrane</keyword>
<feature type="transmembrane region" description="Helical" evidence="8">
    <location>
        <begin position="35"/>
        <end position="59"/>
    </location>
</feature>
<sequence>MINLPWPMAIGLFFGLISYKDFLCAAIRAMTTANVVFLFLFTFRYLRYIVHNITGIFLYRPALPRDHPAFINRSVAVIIPTVAPNTVAFLKCCESILSNQPRVLIISTVGIKLARDTRNIFCKHNFDTRFPHTKLAVVRIDEANKRKQIVEASWLIDSTDTPITICADDHVYWPPTFLASLLPAFDDPRVGLVGTSKKVIRDPADSLYKSFTNFIACLYLERDNFRIRSEPYMDYGVFCVSGRTSAILTDILKNEHFRQGYVNEMFFFGWLGPLNPDDDNYIVRYVLRNGWKIAFQCMPECTIRTPLGNPQKFWNQVLRVLTQTTWYTASSHRGTFITPLLVWIFVSKMIKIAPHFYDHPSDLLWLPAYLAYAYWHSFVKLYCALTFWNHSWGGRDLNTLTKVSINNIDKEVFMQVAPARPEMLRGITGLYSNDLNLLPDKHNTDNSTSMGSKN</sequence>
<dbReference type="InterPro" id="IPR052427">
    <property type="entry name" value="Glycosyltrans_GT2/GT47"/>
</dbReference>
<dbReference type="PANTHER" id="PTHR47844:SF1">
    <property type="entry name" value="EXOSTOSIN-LIKE 2"/>
    <property type="match status" value="1"/>
</dbReference>
<reference evidence="9" key="1">
    <citation type="submission" date="2022-10" db="EMBL/GenBank/DDBJ databases">
        <title>Tapping the CABI collections for fungal endophytes: first genome assemblies for Collariella, Neodidymelliopsis, Ascochyta clinopodiicola, Didymella pomorum, Didymosphaeria variabile, Neocosmospora piperis and Neocucurbitaria cava.</title>
        <authorList>
            <person name="Hill R."/>
        </authorList>
    </citation>
    <scope>NUCLEOTIDE SEQUENCE</scope>
    <source>
        <strain evidence="9">IMI 355082</strain>
    </source>
</reference>
<keyword evidence="3" id="KW-0808">Transferase</keyword>
<dbReference type="InterPro" id="IPR029044">
    <property type="entry name" value="Nucleotide-diphossugar_trans"/>
</dbReference>
<evidence type="ECO:0000256" key="2">
    <source>
        <dbReference type="ARBA" id="ARBA00022676"/>
    </source>
</evidence>
<accession>A0A9W8YIW3</accession>
<dbReference type="PANTHER" id="PTHR47844">
    <property type="entry name" value="SYNTHASE CPS1, PUTATIVE (AFU_ORTHOLOGUE AFUA_7G02500)-RELATED"/>
    <property type="match status" value="1"/>
</dbReference>
<evidence type="ECO:0000313" key="9">
    <source>
        <dbReference type="EMBL" id="KAJ4386130.1"/>
    </source>
</evidence>
<evidence type="ECO:0000256" key="6">
    <source>
        <dbReference type="ARBA" id="ARBA00023136"/>
    </source>
</evidence>
<feature type="transmembrane region" description="Helical" evidence="8">
    <location>
        <begin position="6"/>
        <end position="23"/>
    </location>
</feature>
<dbReference type="Gene3D" id="3.90.550.10">
    <property type="entry name" value="Spore Coat Polysaccharide Biosynthesis Protein SpsA, Chain A"/>
    <property type="match status" value="1"/>
</dbReference>
<evidence type="ECO:0000256" key="5">
    <source>
        <dbReference type="ARBA" id="ARBA00022989"/>
    </source>
</evidence>
<proteinExistence type="predicted"/>
<keyword evidence="10" id="KW-1185">Reference proteome</keyword>
<keyword evidence="2" id="KW-0328">Glycosyltransferase</keyword>
<evidence type="ECO:0000256" key="4">
    <source>
        <dbReference type="ARBA" id="ARBA00022692"/>
    </source>
</evidence>
<comment type="subcellular location">
    <subcellularLocation>
        <location evidence="1">Membrane</location>
    </subcellularLocation>
</comment>
<dbReference type="GO" id="GO:0016020">
    <property type="term" value="C:membrane"/>
    <property type="evidence" value="ECO:0007669"/>
    <property type="project" value="UniProtKB-SubCell"/>
</dbReference>
<dbReference type="Pfam" id="PF13641">
    <property type="entry name" value="Glyco_tranf_2_3"/>
    <property type="match status" value="1"/>
</dbReference>
<evidence type="ECO:0000256" key="3">
    <source>
        <dbReference type="ARBA" id="ARBA00022679"/>
    </source>
</evidence>
<dbReference type="AlphaFoldDB" id="A0A9W8YIW3"/>
<keyword evidence="7" id="KW-0325">Glycoprotein</keyword>
<evidence type="ECO:0000256" key="8">
    <source>
        <dbReference type="SAM" id="Phobius"/>
    </source>
</evidence>
<comment type="caution">
    <text evidence="9">The sequence shown here is derived from an EMBL/GenBank/DDBJ whole genome shotgun (WGS) entry which is preliminary data.</text>
</comment>
<name>A0A9W8YIW3_9PEZI</name>
<organism evidence="9 10">
    <name type="scientific">Gnomoniopsis smithogilvyi</name>
    <dbReference type="NCBI Taxonomy" id="1191159"/>
    <lineage>
        <taxon>Eukaryota</taxon>
        <taxon>Fungi</taxon>
        <taxon>Dikarya</taxon>
        <taxon>Ascomycota</taxon>
        <taxon>Pezizomycotina</taxon>
        <taxon>Sordariomycetes</taxon>
        <taxon>Sordariomycetidae</taxon>
        <taxon>Diaporthales</taxon>
        <taxon>Gnomoniaceae</taxon>
        <taxon>Gnomoniopsis</taxon>
    </lineage>
</organism>
<evidence type="ECO:0000256" key="7">
    <source>
        <dbReference type="ARBA" id="ARBA00023180"/>
    </source>
</evidence>
<keyword evidence="4 8" id="KW-0812">Transmembrane</keyword>
<dbReference type="OrthoDB" id="2849215at2759"/>
<dbReference type="EMBL" id="JAPEVB010000006">
    <property type="protein sequence ID" value="KAJ4386130.1"/>
    <property type="molecule type" value="Genomic_DNA"/>
</dbReference>
<dbReference type="GO" id="GO:0016757">
    <property type="term" value="F:glycosyltransferase activity"/>
    <property type="evidence" value="ECO:0007669"/>
    <property type="project" value="UniProtKB-KW"/>
</dbReference>
<keyword evidence="5 8" id="KW-1133">Transmembrane helix</keyword>
<evidence type="ECO:0000313" key="10">
    <source>
        <dbReference type="Proteomes" id="UP001140453"/>
    </source>
</evidence>
<protein>
    <recommendedName>
        <fullName evidence="11">Glycosyltransferase family 2 protein</fullName>
    </recommendedName>
</protein>
<gene>
    <name evidence="9" type="ORF">N0V93_009022</name>
</gene>